<dbReference type="InterPro" id="IPR019198">
    <property type="entry name" value="Beta_propeller_containing"/>
</dbReference>
<evidence type="ECO:0008006" key="3">
    <source>
        <dbReference type="Google" id="ProtNLM"/>
    </source>
</evidence>
<gene>
    <name evidence="1" type="ORF">A2721_03130</name>
</gene>
<reference evidence="1 2" key="1">
    <citation type="journal article" date="2016" name="Nat. Commun.">
        <title>Thousands of microbial genomes shed light on interconnected biogeochemical processes in an aquifer system.</title>
        <authorList>
            <person name="Anantharaman K."/>
            <person name="Brown C.T."/>
            <person name="Hug L.A."/>
            <person name="Sharon I."/>
            <person name="Castelle C.J."/>
            <person name="Probst A.J."/>
            <person name="Thomas B.C."/>
            <person name="Singh A."/>
            <person name="Wilkins M.J."/>
            <person name="Karaoz U."/>
            <person name="Brodie E.L."/>
            <person name="Williams K.H."/>
            <person name="Hubbard S.S."/>
            <person name="Banfield J.F."/>
        </authorList>
    </citation>
    <scope>NUCLEOTIDE SEQUENCE [LARGE SCALE GENOMIC DNA]</scope>
</reference>
<dbReference type="InterPro" id="IPR014441">
    <property type="entry name" value="UCP006425_b-propeller"/>
</dbReference>
<protein>
    <recommendedName>
        <fullName evidence="3">Beta propeller domain-containing protein</fullName>
    </recommendedName>
</protein>
<dbReference type="SUPFAM" id="SSF50998">
    <property type="entry name" value="Quinoprotein alcohol dehydrogenase-like"/>
    <property type="match status" value="1"/>
</dbReference>
<dbReference type="PIRSF" id="PIRSF006425">
    <property type="entry name" value="UCP006425_WD40"/>
    <property type="match status" value="1"/>
</dbReference>
<organism evidence="1 2">
    <name type="scientific">Candidatus Gottesmanbacteria bacterium RIFCSPHIGHO2_01_FULL_47_48</name>
    <dbReference type="NCBI Taxonomy" id="1798381"/>
    <lineage>
        <taxon>Bacteria</taxon>
        <taxon>Candidatus Gottesmaniibacteriota</taxon>
    </lineage>
</organism>
<proteinExistence type="predicted"/>
<dbReference type="Proteomes" id="UP000177871">
    <property type="component" value="Unassembled WGS sequence"/>
</dbReference>
<comment type="caution">
    <text evidence="1">The sequence shown here is derived from an EMBL/GenBank/DDBJ whole genome shotgun (WGS) entry which is preliminary data.</text>
</comment>
<dbReference type="AlphaFoldDB" id="A0A1F5ZYY7"/>
<name>A0A1F5ZYY7_9BACT</name>
<accession>A0A1F5ZYY7</accession>
<sequence>MSRGLIPSSVLPPLTTPVNKDDLAKLEKFSSETEFKDYLSKAPVIGYGRGFGGALAVPSFGTTEKSVPQAADNASQATVDRYSDTNVQVKGIDEPDIVKTDGREIYVSSPNFYSGEPRPLMGSQGISLPVPADERVAIPPRLTSGGVRAVKAWPVQNLKVDGTIGKSGDLLLSGNKLVVLSQQAPDRKIYVYDVSNPASPTEKWNYEIKDNNEIIASRLYQGKLYLVIRTQVNMATPCPVRPLAMGETAIVIPCTEIYHPVTVVPADATYTAMAINVDSGKIEKNTTFVGSTGQSVVYMSEKAIYISYYYPGDYVAYFSDFLKENSDLLPAEISQRLAKLSGYDISPAAKMTELTQVLSNYESSLDNDARLKLQNEMQNRLTEYGKKHSRDLGKTGIVKVAVNGLGIAASGTVPGQSLNQFSLDEFENNLRIATTIGQSFWGFGFGGGQSESANDVYVLDANLNVVGNIQDLGLTERIYSARFIGKLGYLVTFRQTDPFYVLDLSNPRAPKMTGELKIPGFSSYLHPLRDNQILGVGQENGKVKLSLFDVSNPSAPLELAKYNLDDYWSEVSSNHHAYQQDAKHQIFFIPGGKGGYIFSYQGNNLRLVKAVATAQARRAVYINDYLYVVSDTGITVLDETAWNTVKELSF</sequence>
<evidence type="ECO:0000313" key="2">
    <source>
        <dbReference type="Proteomes" id="UP000177871"/>
    </source>
</evidence>
<dbReference type="EMBL" id="MFJK01000018">
    <property type="protein sequence ID" value="OGG17679.1"/>
    <property type="molecule type" value="Genomic_DNA"/>
</dbReference>
<dbReference type="InterPro" id="IPR011047">
    <property type="entry name" value="Quinoprotein_ADH-like_sf"/>
</dbReference>
<dbReference type="Pfam" id="PF09826">
    <property type="entry name" value="Beta_propel"/>
    <property type="match status" value="1"/>
</dbReference>
<dbReference type="STRING" id="1798381.A2721_03130"/>
<evidence type="ECO:0000313" key="1">
    <source>
        <dbReference type="EMBL" id="OGG17679.1"/>
    </source>
</evidence>